<sequence length="498" mass="55050">MHQAENFDSKDHGITPVSIMYDIHHGQIESEIPATQYRCVLLKIDLVVMPLIVIAMTLAFLDKNGLAYAAVYGLKTDTHLVGQQYSWLGSIFYFGYLAMEFPNLWLITKFPTGKYMGCCLMAWGACLCLLAACHNFAGLAVVRLFLGAFEAALLPCLLLMNSKWYRRSEQPLRTAFWYNTFAGVFGGILSYAIGHIKGDLPTWKYIFIIYGTVTILVGILVMFALPDGPSTAWFLSGEEKKIALLRVSENQTGLGSHRDMKPSQIFDALTDPRYYILMIFVIAQSITNAGITNFNPLIISGFGFSQAKTTLLATPQAAVAMVAQALCTTLTFFVPNIRCLIWVISSLIAMAGAIMVHILDPTTQRAASLAGVYIMGFYNVPWVIALSLQTSNTSGTTKKSFVSISVAIFYAIGNIIGPQFFLGTQAPHYPLGIGAMLCCFAIMTVTGILYFISCLISNQHRDRVHGRISEQPGMDVAGIEADMDDLTDRENNRFRYTY</sequence>
<feature type="transmembrane region" description="Helical" evidence="7">
    <location>
        <begin position="365"/>
        <end position="388"/>
    </location>
</feature>
<feature type="transmembrane region" description="Helical" evidence="7">
    <location>
        <begin position="85"/>
        <end position="106"/>
    </location>
</feature>
<evidence type="ECO:0000256" key="1">
    <source>
        <dbReference type="ARBA" id="ARBA00004141"/>
    </source>
</evidence>
<feature type="transmembrane region" description="Helical" evidence="7">
    <location>
        <begin position="118"/>
        <end position="137"/>
    </location>
</feature>
<feature type="transmembrane region" description="Helical" evidence="7">
    <location>
        <begin position="40"/>
        <end position="61"/>
    </location>
</feature>
<evidence type="ECO:0000313" key="9">
    <source>
        <dbReference type="Proteomes" id="UP001219568"/>
    </source>
</evidence>
<keyword evidence="5 7" id="KW-0472">Membrane</keyword>
<comment type="similarity">
    <text evidence="6">Belongs to the major facilitator superfamily. Allantoate permease family.</text>
</comment>
<reference evidence="8" key="1">
    <citation type="journal article" date="2023" name="IMA Fungus">
        <title>Comparative genomic study of the Penicillium genus elucidates a diverse pangenome and 15 lateral gene transfer events.</title>
        <authorList>
            <person name="Petersen C."/>
            <person name="Sorensen T."/>
            <person name="Nielsen M.R."/>
            <person name="Sondergaard T.E."/>
            <person name="Sorensen J.L."/>
            <person name="Fitzpatrick D.A."/>
            <person name="Frisvad J.C."/>
            <person name="Nielsen K.L."/>
        </authorList>
    </citation>
    <scope>NUCLEOTIDE SEQUENCE</scope>
    <source>
        <strain evidence="8">IBT 15450</strain>
    </source>
</reference>
<evidence type="ECO:0000256" key="4">
    <source>
        <dbReference type="ARBA" id="ARBA00022989"/>
    </source>
</evidence>
<comment type="subcellular location">
    <subcellularLocation>
        <location evidence="1">Membrane</location>
        <topology evidence="1">Multi-pass membrane protein</topology>
    </subcellularLocation>
</comment>
<dbReference type="GO" id="GO:0016020">
    <property type="term" value="C:membrane"/>
    <property type="evidence" value="ECO:0007669"/>
    <property type="project" value="UniProtKB-SubCell"/>
</dbReference>
<gene>
    <name evidence="8" type="ORF">N7460_009792</name>
</gene>
<feature type="transmembrane region" description="Helical" evidence="7">
    <location>
        <begin position="143"/>
        <end position="162"/>
    </location>
</feature>
<dbReference type="PANTHER" id="PTHR43791:SF97">
    <property type="entry name" value="ALLANTOATE TRANSPORTER, PUTATIVE (AFU_ORTHOLOGUE AFUA_1G14700)-RELATED"/>
    <property type="match status" value="1"/>
</dbReference>
<feature type="transmembrane region" description="Helical" evidence="7">
    <location>
        <begin position="433"/>
        <end position="457"/>
    </location>
</feature>
<evidence type="ECO:0000256" key="5">
    <source>
        <dbReference type="ARBA" id="ARBA00023136"/>
    </source>
</evidence>
<keyword evidence="9" id="KW-1185">Reference proteome</keyword>
<evidence type="ECO:0000313" key="8">
    <source>
        <dbReference type="EMBL" id="KAJ6035617.1"/>
    </source>
</evidence>
<organism evidence="8 9">
    <name type="scientific">Penicillium canescens</name>
    <dbReference type="NCBI Taxonomy" id="5083"/>
    <lineage>
        <taxon>Eukaryota</taxon>
        <taxon>Fungi</taxon>
        <taxon>Dikarya</taxon>
        <taxon>Ascomycota</taxon>
        <taxon>Pezizomycotina</taxon>
        <taxon>Eurotiomycetes</taxon>
        <taxon>Eurotiomycetidae</taxon>
        <taxon>Eurotiales</taxon>
        <taxon>Aspergillaceae</taxon>
        <taxon>Penicillium</taxon>
    </lineage>
</organism>
<dbReference type="PANTHER" id="PTHR43791">
    <property type="entry name" value="PERMEASE-RELATED"/>
    <property type="match status" value="1"/>
</dbReference>
<dbReference type="AlphaFoldDB" id="A0AAD6N7I3"/>
<feature type="transmembrane region" description="Helical" evidence="7">
    <location>
        <begin position="274"/>
        <end position="291"/>
    </location>
</feature>
<accession>A0AAD6N7I3</accession>
<evidence type="ECO:0000256" key="3">
    <source>
        <dbReference type="ARBA" id="ARBA00022692"/>
    </source>
</evidence>
<dbReference type="Proteomes" id="UP001219568">
    <property type="component" value="Unassembled WGS sequence"/>
</dbReference>
<comment type="caution">
    <text evidence="8">The sequence shown here is derived from an EMBL/GenBank/DDBJ whole genome shotgun (WGS) entry which is preliminary data.</text>
</comment>
<feature type="transmembrane region" description="Helical" evidence="7">
    <location>
        <begin position="340"/>
        <end position="359"/>
    </location>
</feature>
<feature type="transmembrane region" description="Helical" evidence="7">
    <location>
        <begin position="311"/>
        <end position="333"/>
    </location>
</feature>
<dbReference type="InterPro" id="IPR011701">
    <property type="entry name" value="MFS"/>
</dbReference>
<keyword evidence="3 7" id="KW-0812">Transmembrane</keyword>
<feature type="transmembrane region" description="Helical" evidence="7">
    <location>
        <begin position="174"/>
        <end position="193"/>
    </location>
</feature>
<protein>
    <submittedName>
        <fullName evidence="8">Major facilitator superfamily domain general substrate transporter</fullName>
    </submittedName>
</protein>
<dbReference type="InterPro" id="IPR036259">
    <property type="entry name" value="MFS_trans_sf"/>
</dbReference>
<dbReference type="SUPFAM" id="SSF103473">
    <property type="entry name" value="MFS general substrate transporter"/>
    <property type="match status" value="1"/>
</dbReference>
<evidence type="ECO:0000256" key="2">
    <source>
        <dbReference type="ARBA" id="ARBA00022448"/>
    </source>
</evidence>
<dbReference type="FunFam" id="1.20.1250.20:FF:000064">
    <property type="entry name" value="MFS allantoate transporter"/>
    <property type="match status" value="1"/>
</dbReference>
<dbReference type="Gene3D" id="1.20.1250.20">
    <property type="entry name" value="MFS general substrate transporter like domains"/>
    <property type="match status" value="2"/>
</dbReference>
<keyword evidence="4 7" id="KW-1133">Transmembrane helix</keyword>
<dbReference type="EMBL" id="JAQJZL010000010">
    <property type="protein sequence ID" value="KAJ6035617.1"/>
    <property type="molecule type" value="Genomic_DNA"/>
</dbReference>
<dbReference type="Pfam" id="PF07690">
    <property type="entry name" value="MFS_1"/>
    <property type="match status" value="1"/>
</dbReference>
<evidence type="ECO:0000256" key="7">
    <source>
        <dbReference type="SAM" id="Phobius"/>
    </source>
</evidence>
<evidence type="ECO:0000256" key="6">
    <source>
        <dbReference type="ARBA" id="ARBA00037968"/>
    </source>
</evidence>
<reference evidence="8" key="2">
    <citation type="submission" date="2023-01" db="EMBL/GenBank/DDBJ databases">
        <authorList>
            <person name="Petersen C."/>
        </authorList>
    </citation>
    <scope>NUCLEOTIDE SEQUENCE</scope>
    <source>
        <strain evidence="8">IBT 15450</strain>
    </source>
</reference>
<name>A0AAD6N7I3_PENCN</name>
<keyword evidence="2" id="KW-0813">Transport</keyword>
<dbReference type="GO" id="GO:0022857">
    <property type="term" value="F:transmembrane transporter activity"/>
    <property type="evidence" value="ECO:0007669"/>
    <property type="project" value="InterPro"/>
</dbReference>
<feature type="transmembrane region" description="Helical" evidence="7">
    <location>
        <begin position="400"/>
        <end position="421"/>
    </location>
</feature>
<proteinExistence type="inferred from homology"/>
<feature type="transmembrane region" description="Helical" evidence="7">
    <location>
        <begin position="205"/>
        <end position="225"/>
    </location>
</feature>